<organism evidence="7 8">
    <name type="scientific">Natranaeroarchaeum aerophilus</name>
    <dbReference type="NCBI Taxonomy" id="2917711"/>
    <lineage>
        <taxon>Archaea</taxon>
        <taxon>Methanobacteriati</taxon>
        <taxon>Methanobacteriota</taxon>
        <taxon>Stenosarchaea group</taxon>
        <taxon>Halobacteria</taxon>
        <taxon>Halobacteriales</taxon>
        <taxon>Natronoarchaeaceae</taxon>
        <taxon>Natranaeroarchaeum</taxon>
    </lineage>
</organism>
<keyword evidence="2 4" id="KW-0238">DNA-binding</keyword>
<dbReference type="Gene3D" id="1.10.10.10">
    <property type="entry name" value="Winged helix-like DNA-binding domain superfamily/Winged helix DNA-binding domain"/>
    <property type="match status" value="1"/>
</dbReference>
<dbReference type="AlphaFoldDB" id="A0AAE3K621"/>
<evidence type="ECO:0000256" key="1">
    <source>
        <dbReference type="ARBA" id="ARBA00023015"/>
    </source>
</evidence>
<dbReference type="InterPro" id="IPR005471">
    <property type="entry name" value="Tscrpt_reg_IclR_N"/>
</dbReference>
<dbReference type="InterPro" id="IPR052362">
    <property type="entry name" value="HTH-GbsR_regulator"/>
</dbReference>
<accession>A0AAE3K621</accession>
<proteinExistence type="inferred from homology"/>
<evidence type="ECO:0000313" key="8">
    <source>
        <dbReference type="Proteomes" id="UP001202674"/>
    </source>
</evidence>
<evidence type="ECO:0000256" key="4">
    <source>
        <dbReference type="PIRNR" id="PIRNR006707"/>
    </source>
</evidence>
<dbReference type="InterPro" id="IPR026282">
    <property type="entry name" value="MJ1563"/>
</dbReference>
<feature type="coiled-coil region" evidence="5">
    <location>
        <begin position="102"/>
        <end position="156"/>
    </location>
</feature>
<comment type="similarity">
    <text evidence="4">Belongs to the GbsR family.</text>
</comment>
<dbReference type="GO" id="GO:0006355">
    <property type="term" value="P:regulation of DNA-templated transcription"/>
    <property type="evidence" value="ECO:0007669"/>
    <property type="project" value="InterPro"/>
</dbReference>
<keyword evidence="5" id="KW-0175">Coiled coil</keyword>
<protein>
    <recommendedName>
        <fullName evidence="4">HTH-type transcriptional regulator</fullName>
    </recommendedName>
</protein>
<reference evidence="7 8" key="1">
    <citation type="journal article" date="2022" name="Syst. Appl. Microbiol.">
        <title>Natronocalculus amylovorans gen. nov., sp. nov., and Natranaeroarchaeum aerophilus sp. nov., dominant culturable amylolytic natronoarchaea from hypersaline soda lakes in southwestern Siberia.</title>
        <authorList>
            <person name="Sorokin D.Y."/>
            <person name="Elcheninov A.G."/>
            <person name="Khizhniak T.V."/>
            <person name="Koenen M."/>
            <person name="Bale N.J."/>
            <person name="Damste J.S.S."/>
            <person name="Kublanov I.V."/>
        </authorList>
    </citation>
    <scope>NUCLEOTIDE SEQUENCE [LARGE SCALE GENOMIC DNA]</scope>
    <source>
        <strain evidence="7 8">AArc-St1-1</strain>
    </source>
</reference>
<dbReference type="EMBL" id="JAKRVY010000007">
    <property type="protein sequence ID" value="MCL9814511.1"/>
    <property type="molecule type" value="Genomic_DNA"/>
</dbReference>
<dbReference type="GO" id="GO:0003677">
    <property type="term" value="F:DNA binding"/>
    <property type="evidence" value="ECO:0007669"/>
    <property type="project" value="UniProtKB-UniRule"/>
</dbReference>
<dbReference type="InterPro" id="IPR036390">
    <property type="entry name" value="WH_DNA-bd_sf"/>
</dbReference>
<keyword evidence="1 4" id="KW-0805">Transcription regulation</keyword>
<evidence type="ECO:0000256" key="3">
    <source>
        <dbReference type="ARBA" id="ARBA00023163"/>
    </source>
</evidence>
<dbReference type="PIRSF" id="PIRSF006707">
    <property type="entry name" value="MJ1563"/>
    <property type="match status" value="1"/>
</dbReference>
<comment type="caution">
    <text evidence="7">The sequence shown here is derived from an EMBL/GenBank/DDBJ whole genome shotgun (WGS) entry which is preliminary data.</text>
</comment>
<dbReference type="PANTHER" id="PTHR38465:SF1">
    <property type="entry name" value="HTH-TYPE TRANSCRIPTIONAL REGULATOR MJ1563-RELATED"/>
    <property type="match status" value="1"/>
</dbReference>
<dbReference type="RefSeq" id="WP_250597563.1">
    <property type="nucleotide sequence ID" value="NZ_JAKRVY010000007.1"/>
</dbReference>
<evidence type="ECO:0000256" key="2">
    <source>
        <dbReference type="ARBA" id="ARBA00023125"/>
    </source>
</evidence>
<evidence type="ECO:0000259" key="6">
    <source>
        <dbReference type="Pfam" id="PF09339"/>
    </source>
</evidence>
<feature type="domain" description="HTH iclR-type" evidence="6">
    <location>
        <begin position="40"/>
        <end position="75"/>
    </location>
</feature>
<dbReference type="Proteomes" id="UP001202674">
    <property type="component" value="Unassembled WGS sequence"/>
</dbReference>
<dbReference type="SUPFAM" id="SSF46785">
    <property type="entry name" value="Winged helix' DNA-binding domain"/>
    <property type="match status" value="1"/>
</dbReference>
<keyword evidence="3 4" id="KW-0804">Transcription</keyword>
<name>A0AAE3K621_9EURY</name>
<dbReference type="Pfam" id="PF09339">
    <property type="entry name" value="HTH_IclR"/>
    <property type="match status" value="1"/>
</dbReference>
<dbReference type="PANTHER" id="PTHR38465">
    <property type="entry name" value="HTH-TYPE TRANSCRIPTIONAL REGULATOR MJ1563-RELATED"/>
    <property type="match status" value="1"/>
</dbReference>
<dbReference type="InterPro" id="IPR036388">
    <property type="entry name" value="WH-like_DNA-bd_sf"/>
</dbReference>
<evidence type="ECO:0000313" key="7">
    <source>
        <dbReference type="EMBL" id="MCL9814511.1"/>
    </source>
</evidence>
<gene>
    <name evidence="7" type="ORF">AArcSt11_12705</name>
</gene>
<sequence>MVSEEILAAREEVITAMEAIAAEYGLPRSVGQVYGVLYFADGALSLDSLAERSGYAKSTASDAVHTLETLYLARQTSRPAGGRRAYFEAERDLWTAFNRIAVESGRREIDLMQRALANAEEQLESVDGGTADLDRVKNLQATYEQMATMLAVLENADPEELIDALEQTIDSSGSTDGGLP</sequence>
<keyword evidence="8" id="KW-1185">Reference proteome</keyword>
<evidence type="ECO:0000256" key="5">
    <source>
        <dbReference type="SAM" id="Coils"/>
    </source>
</evidence>